<protein>
    <submittedName>
        <fullName evidence="1">DUF2911 domain-containing protein</fullName>
    </submittedName>
</protein>
<dbReference type="RefSeq" id="WP_381523476.1">
    <property type="nucleotide sequence ID" value="NZ_JBHULN010000007.1"/>
</dbReference>
<accession>A0ABW5M5V5</accession>
<proteinExistence type="predicted"/>
<comment type="caution">
    <text evidence="1">The sequence shown here is derived from an EMBL/GenBank/DDBJ whole genome shotgun (WGS) entry which is preliminary data.</text>
</comment>
<dbReference type="Pfam" id="PF11138">
    <property type="entry name" value="DUF2911"/>
    <property type="match status" value="1"/>
</dbReference>
<keyword evidence="2" id="KW-1185">Reference proteome</keyword>
<name>A0ABW5M5V5_9BACT</name>
<dbReference type="Proteomes" id="UP001597469">
    <property type="component" value="Unassembled WGS sequence"/>
</dbReference>
<dbReference type="EMBL" id="JBHULN010000007">
    <property type="protein sequence ID" value="MFD2571709.1"/>
    <property type="molecule type" value="Genomic_DNA"/>
</dbReference>
<gene>
    <name evidence="1" type="ORF">ACFSUS_13775</name>
</gene>
<dbReference type="InterPro" id="IPR021314">
    <property type="entry name" value="DUF2911"/>
</dbReference>
<organism evidence="1 2">
    <name type="scientific">Spirosoma soli</name>
    <dbReference type="NCBI Taxonomy" id="1770529"/>
    <lineage>
        <taxon>Bacteria</taxon>
        <taxon>Pseudomonadati</taxon>
        <taxon>Bacteroidota</taxon>
        <taxon>Cytophagia</taxon>
        <taxon>Cytophagales</taxon>
        <taxon>Cytophagaceae</taxon>
        <taxon>Spirosoma</taxon>
    </lineage>
</organism>
<evidence type="ECO:0000313" key="1">
    <source>
        <dbReference type="EMBL" id="MFD2571709.1"/>
    </source>
</evidence>
<sequence>MKRVFIILGIIAAVLLLAFFVLRSLTKSNSPEAIAQIEHDGLHVKVDYCQPYKKGRKIFGELVPYGKVWRTGANEATLIELGQNVTVAGQPLAKGLYSFWTIPSQQGWTAIFNGETGQWGTNYDQTKDVLRVPIVSRKHSPVAEQFTINFIPRSNGTNMTLVWDQTEAVVPILKR</sequence>
<evidence type="ECO:0000313" key="2">
    <source>
        <dbReference type="Proteomes" id="UP001597469"/>
    </source>
</evidence>
<reference evidence="2" key="1">
    <citation type="journal article" date="2019" name="Int. J. Syst. Evol. Microbiol.">
        <title>The Global Catalogue of Microorganisms (GCM) 10K type strain sequencing project: providing services to taxonomists for standard genome sequencing and annotation.</title>
        <authorList>
            <consortium name="The Broad Institute Genomics Platform"/>
            <consortium name="The Broad Institute Genome Sequencing Center for Infectious Disease"/>
            <person name="Wu L."/>
            <person name="Ma J."/>
        </authorList>
    </citation>
    <scope>NUCLEOTIDE SEQUENCE [LARGE SCALE GENOMIC DNA]</scope>
    <source>
        <strain evidence="2">KCTC 42805</strain>
    </source>
</reference>